<dbReference type="GeneID" id="24808349"/>
<dbReference type="Pfam" id="PF13439">
    <property type="entry name" value="Glyco_transf_4"/>
    <property type="match status" value="1"/>
</dbReference>
<sequence length="358" mass="40332">MVRVLMCGSVASSGGVSTHTKNLMENLSVDANKILLYNYYTNKAGSKNTNFEKVYRRTFGLFFQILSNRKKYEIIHDQTSGGIFSFISAITASIASKIVGKKLIVTFHHSKTEEFVEKYKPFFNFVLKNIDTMILVSNKQKEFISKTFPKYSNKLVVIPNGYDSAFFFPRDASECRSALSIPMDKKVIFNISNLIDIKGHKYLIEAIGNIAKTRSDIYCIIAGKGYLLETLEQQIKDSKLEDYIKLVGWIPDNEIPIYINTSDFFVLPSLGEGNPIVMFEAIGCGKPFIGTKVGGVPEIIASEDYGLLCEPASSEELEKTIMSALNKNWDTLKIKEYAESFTWKNIAKTTKSIYEQTS</sequence>
<keyword evidence="3" id="KW-0808">Transferase</keyword>
<geneLocation type="plasmid" evidence="3 4">
    <name>unnamed</name>
</geneLocation>
<dbReference type="Pfam" id="PF00534">
    <property type="entry name" value="Glycos_transf_1"/>
    <property type="match status" value="1"/>
</dbReference>
<dbReference type="PANTHER" id="PTHR45871">
    <property type="entry name" value="N-ACETYLGLUCOSAMINYL-PHOSPHATIDYLINOSITOL BIOSYNTHETIC PROTEIN"/>
    <property type="match status" value="1"/>
</dbReference>
<gene>
    <name evidence="3" type="ORF">MSVAZ_0007</name>
</gene>
<dbReference type="KEGG" id="mvc:MSVAZ_0007"/>
<dbReference type="Gene3D" id="3.40.50.2000">
    <property type="entry name" value="Glycogen Phosphorylase B"/>
    <property type="match status" value="2"/>
</dbReference>
<dbReference type="PANTHER" id="PTHR45871:SF1">
    <property type="entry name" value="PHOSPHATIDYLINOSITOL N-ACETYLGLUCOSAMINYLTRANSFERASE SUBUNIT A"/>
    <property type="match status" value="1"/>
</dbReference>
<dbReference type="EMBL" id="CP009519">
    <property type="protein sequence ID" value="AKB42276.1"/>
    <property type="molecule type" value="Genomic_DNA"/>
</dbReference>
<dbReference type="AlphaFoldDB" id="A0A0E3LGC4"/>
<dbReference type="GO" id="GO:0016757">
    <property type="term" value="F:glycosyltransferase activity"/>
    <property type="evidence" value="ECO:0007669"/>
    <property type="project" value="InterPro"/>
</dbReference>
<keyword evidence="4" id="KW-1185">Reference proteome</keyword>
<proteinExistence type="predicted"/>
<dbReference type="RefSeq" id="WP_048116471.1">
    <property type="nucleotide sequence ID" value="NZ_CP009519.1"/>
</dbReference>
<keyword evidence="3" id="KW-0614">Plasmid</keyword>
<dbReference type="HOGENOM" id="CLU_009583_2_4_2"/>
<dbReference type="Proteomes" id="UP000033096">
    <property type="component" value="Plasmid unnamed"/>
</dbReference>
<evidence type="ECO:0000313" key="4">
    <source>
        <dbReference type="Proteomes" id="UP000033096"/>
    </source>
</evidence>
<feature type="domain" description="Glycosyl transferase family 1" evidence="1">
    <location>
        <begin position="176"/>
        <end position="339"/>
    </location>
</feature>
<dbReference type="InterPro" id="IPR001296">
    <property type="entry name" value="Glyco_trans_1"/>
</dbReference>
<accession>A0A0E3LGC4</accession>
<organism evidence="3 4">
    <name type="scientific">Methanosarcina vacuolata Z-761</name>
    <dbReference type="NCBI Taxonomy" id="1434123"/>
    <lineage>
        <taxon>Archaea</taxon>
        <taxon>Methanobacteriati</taxon>
        <taxon>Methanobacteriota</taxon>
        <taxon>Stenosarchaea group</taxon>
        <taxon>Methanomicrobia</taxon>
        <taxon>Methanosarcinales</taxon>
        <taxon>Methanosarcinaceae</taxon>
        <taxon>Methanosarcina</taxon>
    </lineage>
</organism>
<evidence type="ECO:0000259" key="1">
    <source>
        <dbReference type="Pfam" id="PF00534"/>
    </source>
</evidence>
<evidence type="ECO:0000313" key="3">
    <source>
        <dbReference type="EMBL" id="AKB42276.1"/>
    </source>
</evidence>
<dbReference type="PATRIC" id="fig|1434123.4.peg.4306"/>
<name>A0A0E3LGC4_9EURY</name>
<dbReference type="SUPFAM" id="SSF53756">
    <property type="entry name" value="UDP-Glycosyltransferase/glycogen phosphorylase"/>
    <property type="match status" value="1"/>
</dbReference>
<dbReference type="InterPro" id="IPR028098">
    <property type="entry name" value="Glyco_trans_4-like_N"/>
</dbReference>
<protein>
    <submittedName>
        <fullName evidence="3">Glycosyl transferase, group 1</fullName>
    </submittedName>
</protein>
<evidence type="ECO:0000259" key="2">
    <source>
        <dbReference type="Pfam" id="PF13439"/>
    </source>
</evidence>
<reference evidence="3 4" key="1">
    <citation type="submission" date="2014-07" db="EMBL/GenBank/DDBJ databases">
        <title>Methanogenic archaea and the global carbon cycle.</title>
        <authorList>
            <person name="Henriksen J.R."/>
            <person name="Luke J."/>
            <person name="Reinhart S."/>
            <person name="Benedict M.N."/>
            <person name="Youngblut N.D."/>
            <person name="Metcalf M.E."/>
            <person name="Whitaker R.J."/>
            <person name="Metcalf W.W."/>
        </authorList>
    </citation>
    <scope>NUCLEOTIDE SEQUENCE [LARGE SCALE GENOMIC DNA]</scope>
    <source>
        <strain evidence="3 4">Z-761</strain>
        <plasmid evidence="3 4">unnamed</plasmid>
    </source>
</reference>
<feature type="domain" description="Glycosyltransferase subfamily 4-like N-terminal" evidence="2">
    <location>
        <begin position="14"/>
        <end position="164"/>
    </location>
</feature>